<evidence type="ECO:0000313" key="5">
    <source>
        <dbReference type="Proteomes" id="UP001151760"/>
    </source>
</evidence>
<keyword evidence="1" id="KW-0472">Membrane</keyword>
<evidence type="ECO:0000256" key="1">
    <source>
        <dbReference type="SAM" id="Phobius"/>
    </source>
</evidence>
<feature type="signal peptide" evidence="2">
    <location>
        <begin position="1"/>
        <end position="22"/>
    </location>
</feature>
<dbReference type="PANTHER" id="PTHR46148">
    <property type="entry name" value="CHROMO DOMAIN-CONTAINING PROTEIN"/>
    <property type="match status" value="1"/>
</dbReference>
<protein>
    <recommendedName>
        <fullName evidence="3">Tf2-1-like SH3-like domain-containing protein</fullName>
    </recommendedName>
</protein>
<reference evidence="4" key="1">
    <citation type="journal article" date="2022" name="Int. J. Mol. Sci.">
        <title>Draft Genome of Tanacetum Coccineum: Genomic Comparison of Closely Related Tanacetum-Family Plants.</title>
        <authorList>
            <person name="Yamashiro T."/>
            <person name="Shiraishi A."/>
            <person name="Nakayama K."/>
            <person name="Satake H."/>
        </authorList>
    </citation>
    <scope>NUCLEOTIDE SEQUENCE</scope>
</reference>
<dbReference type="PANTHER" id="PTHR46148:SF59">
    <property type="entry name" value="NUCLEOTIDYLTRANSFERASE, RIBONUCLEASE H"/>
    <property type="match status" value="1"/>
</dbReference>
<dbReference type="EMBL" id="BQNB010015488">
    <property type="protein sequence ID" value="GJT40597.1"/>
    <property type="molecule type" value="Genomic_DNA"/>
</dbReference>
<keyword evidence="5" id="KW-1185">Reference proteome</keyword>
<keyword evidence="2" id="KW-0732">Signal</keyword>
<evidence type="ECO:0000313" key="4">
    <source>
        <dbReference type="EMBL" id="GJT40597.1"/>
    </source>
</evidence>
<evidence type="ECO:0000256" key="2">
    <source>
        <dbReference type="SAM" id="SignalP"/>
    </source>
</evidence>
<reference evidence="4" key="2">
    <citation type="submission" date="2022-01" db="EMBL/GenBank/DDBJ databases">
        <authorList>
            <person name="Yamashiro T."/>
            <person name="Shiraishi A."/>
            <person name="Satake H."/>
            <person name="Nakayama K."/>
        </authorList>
    </citation>
    <scope>NUCLEOTIDE SEQUENCE</scope>
</reference>
<feature type="chain" id="PRO_5046776355" description="Tf2-1-like SH3-like domain-containing protein" evidence="2">
    <location>
        <begin position="23"/>
        <end position="1038"/>
    </location>
</feature>
<keyword evidence="1" id="KW-1133">Transmembrane helix</keyword>
<evidence type="ECO:0000259" key="3">
    <source>
        <dbReference type="Pfam" id="PF24626"/>
    </source>
</evidence>
<sequence>MHRQEQALVLSIVFIFWRLSDRLDHHLWRVEAPLTFPSKIQNDYPSMERDHLIGIGFVLDFVEFISFTFGDKEMIYVFEFGVEYFICSRVVIMEMNDVLHALLRQYLEYWVLTVYGKFDQLEWVLWYVPCLNDQLEWVCGMLHGLVINWSSSAIETSHNRSSLISLSRGSFDVFVGMDRLSKRKFGIVCHEKVVRIPLEGDEILRVHGERTQGVVKTLMNTKHPLEMQELSEQHQELQDKGFIRPSLFRGEHQCRLLRRGAWSSIEVSVGITEEGKIVPLVGCEIDEAHASRLKWTIYLVVLADAAESIRDAIRFEYWVASSSGWTKSPVLWVEIRESSLTGLELVQGTTDKVTPWKGVVHFGKKGKIALRYIGPFEILEKIGLVVYRLRLPEELNSVHGKFHVSNLKKCLVDANLHVPLSEIKVNKTLRFVEEPIGIMDREVKRFVQGSWNLLKHQVSFIVPLLLHFKLGMEMMLVWKWLSDQMEWVLWCTPGLSDQMEWVLWYTPGLSDQMEWVLWYAPWLSDQLEYLSVLFSYKVFIVTGADILSRTHGDIWSNYLSHWCLGHSFLTHIEMRSIAEGGGHIIDVRYTCEGRRVDEHETVQESRCNMERESAVGGDGGLTHTDGTSKCREYSSTSVRMTHTFKLARVGLLGSWHGGGDHTKRRDKCRVRCDRGVREWVGGWWGDGVGWLSLLDLDWGVGKCGLMYLVVVVFCVWVGGVIFWGLGGFVTGTVDRRYCDVARRGKLVRRYERLAATYTEEIEDYICGITHRVWSTDGGCHSVSEAYMGWGYIRGEMMRNGLVDLWDTYSHDRLVSDVDVRDAQRILISESGDVAVRFTLVNTVSVRLLYCSDHLPIDYVERHRVREDGRIVSSGDTPGCGSLHSSEWRWGGVATLTVSDSHYHWIETRSDRGSIRGTLRRVGFNIVRCVMTRIASLNTYLDANLSVLVLSLKVCAYMMVGVIRWDTVTTVERIASSRELCGDYMGEIVIYGYSLRVRLIQLNGDVELLGWIGSRFIVFEWGGCVLGWMGRGGGDYGLG</sequence>
<feature type="domain" description="Tf2-1-like SH3-like" evidence="3">
    <location>
        <begin position="354"/>
        <end position="410"/>
    </location>
</feature>
<comment type="caution">
    <text evidence="4">The sequence shown here is derived from an EMBL/GenBank/DDBJ whole genome shotgun (WGS) entry which is preliminary data.</text>
</comment>
<gene>
    <name evidence="4" type="ORF">Tco_0940462</name>
</gene>
<organism evidence="4 5">
    <name type="scientific">Tanacetum coccineum</name>
    <dbReference type="NCBI Taxonomy" id="301880"/>
    <lineage>
        <taxon>Eukaryota</taxon>
        <taxon>Viridiplantae</taxon>
        <taxon>Streptophyta</taxon>
        <taxon>Embryophyta</taxon>
        <taxon>Tracheophyta</taxon>
        <taxon>Spermatophyta</taxon>
        <taxon>Magnoliopsida</taxon>
        <taxon>eudicotyledons</taxon>
        <taxon>Gunneridae</taxon>
        <taxon>Pentapetalae</taxon>
        <taxon>asterids</taxon>
        <taxon>campanulids</taxon>
        <taxon>Asterales</taxon>
        <taxon>Asteraceae</taxon>
        <taxon>Asteroideae</taxon>
        <taxon>Anthemideae</taxon>
        <taxon>Anthemidinae</taxon>
        <taxon>Tanacetum</taxon>
    </lineage>
</organism>
<dbReference type="Pfam" id="PF24626">
    <property type="entry name" value="SH3_Tf2-1"/>
    <property type="match status" value="1"/>
</dbReference>
<dbReference type="Proteomes" id="UP001151760">
    <property type="component" value="Unassembled WGS sequence"/>
</dbReference>
<name>A0ABQ5DNU1_9ASTR</name>
<keyword evidence="1" id="KW-0812">Transmembrane</keyword>
<accession>A0ABQ5DNU1</accession>
<dbReference type="InterPro" id="IPR056924">
    <property type="entry name" value="SH3_Tf2-1"/>
</dbReference>
<proteinExistence type="predicted"/>
<feature type="transmembrane region" description="Helical" evidence="1">
    <location>
        <begin position="705"/>
        <end position="726"/>
    </location>
</feature>